<evidence type="ECO:0000313" key="3">
    <source>
        <dbReference type="Proteomes" id="UP000274073"/>
    </source>
</evidence>
<gene>
    <name evidence="1" type="ORF">EG349_03105</name>
    <name evidence="2" type="ORF">EG353_01140</name>
</gene>
<sequence>MAELDFQAPFFYFYRFIKFNPLNNTMIKNIIRCAFIFLIVSCSNEKTDESQIVEKAAKNTESNFPIKRLSNSQDILDGIYAEYIKNHKDLQNIESEVSDIQNDKQLVTKIYNDVIGNSEDYYKSAEYRAKSIRDSATKKEILSLIRNSKQNYFVKIKRMDDLKREINQNYFEIYNWHNVFKIRKTLGEIEKYQNAHPLETDSLENFIRKQENIINKLKTLK</sequence>
<proteinExistence type="predicted"/>
<dbReference type="EMBL" id="CP033912">
    <property type="protein sequence ID" value="AZA94253.1"/>
    <property type="molecule type" value="Genomic_DNA"/>
</dbReference>
<organism evidence="1 3">
    <name type="scientific">Chryseobacterium shandongense</name>
    <dbReference type="NCBI Taxonomy" id="1493872"/>
    <lineage>
        <taxon>Bacteria</taxon>
        <taxon>Pseudomonadati</taxon>
        <taxon>Bacteroidota</taxon>
        <taxon>Flavobacteriia</taxon>
        <taxon>Flavobacteriales</taxon>
        <taxon>Weeksellaceae</taxon>
        <taxon>Chryseobacterium group</taxon>
        <taxon>Chryseobacterium</taxon>
    </lineage>
</organism>
<dbReference type="Proteomes" id="UP000281741">
    <property type="component" value="Chromosome"/>
</dbReference>
<keyword evidence="4" id="KW-1185">Reference proteome</keyword>
<protein>
    <submittedName>
        <fullName evidence="1">Uncharacterized protein</fullName>
    </submittedName>
</protein>
<reference evidence="3 4" key="1">
    <citation type="submission" date="2018-11" db="EMBL/GenBank/DDBJ databases">
        <title>Proposal to divide the Flavobacteriaceae and reorganize its genera based on Amino Acid Identity values calculated from whole genome sequences.</title>
        <authorList>
            <person name="Nicholson A.C."/>
            <person name="Gulvik C.A."/>
            <person name="Whitney A.M."/>
            <person name="Humrighouse B.W."/>
            <person name="Bell M."/>
            <person name="Holmes B."/>
            <person name="Steigerwalt A.G."/>
            <person name="Villarma A."/>
            <person name="Sheth M."/>
            <person name="Batra D."/>
            <person name="Pryor J."/>
            <person name="Bernardet J.-F."/>
            <person name="Hugo C."/>
            <person name="Kampfer P."/>
            <person name="Newman J."/>
            <person name="McQuiston J.R."/>
        </authorList>
    </citation>
    <scope>NUCLEOTIDE SEQUENCE [LARGE SCALE GENOMIC DNA]</scope>
    <source>
        <strain evidence="1 3">G0207</strain>
        <strain evidence="2 4">H5143</strain>
    </source>
</reference>
<evidence type="ECO:0000313" key="2">
    <source>
        <dbReference type="EMBL" id="AZA94253.1"/>
    </source>
</evidence>
<evidence type="ECO:0000313" key="1">
    <source>
        <dbReference type="EMBL" id="AZA85845.1"/>
    </source>
</evidence>
<accession>A0AAD0YAV4</accession>
<dbReference type="AlphaFoldDB" id="A0AAD0YAV4"/>
<evidence type="ECO:0000313" key="4">
    <source>
        <dbReference type="Proteomes" id="UP000281741"/>
    </source>
</evidence>
<dbReference type="EMBL" id="CP033915">
    <property type="protein sequence ID" value="AZA85845.1"/>
    <property type="molecule type" value="Genomic_DNA"/>
</dbReference>
<dbReference type="Proteomes" id="UP000274073">
    <property type="component" value="Chromosome"/>
</dbReference>
<name>A0AAD0YAV4_9FLAO</name>